<dbReference type="Proteomes" id="UP000591131">
    <property type="component" value="Unassembled WGS sequence"/>
</dbReference>
<protein>
    <submittedName>
        <fullName evidence="2">Uncharacterized protein</fullName>
    </submittedName>
</protein>
<name>A0A7J6LB09_PERCH</name>
<accession>A0A7J6LB09</accession>
<dbReference type="AlphaFoldDB" id="A0A7J6LB09"/>
<keyword evidence="1" id="KW-0812">Transmembrane</keyword>
<sequence length="72" mass="7376">METALIPNQPLSVMLPVAAILCTLLVLGAVLGSKKRDPTEVLNWTPELFITAKASPCKIAIIGSGMAGASAA</sequence>
<evidence type="ECO:0000256" key="1">
    <source>
        <dbReference type="SAM" id="Phobius"/>
    </source>
</evidence>
<keyword evidence="3" id="KW-1185">Reference proteome</keyword>
<evidence type="ECO:0000313" key="2">
    <source>
        <dbReference type="EMBL" id="KAF4656424.1"/>
    </source>
</evidence>
<keyword evidence="1" id="KW-0472">Membrane</keyword>
<keyword evidence="1" id="KW-1133">Transmembrane helix</keyword>
<comment type="caution">
    <text evidence="2">The sequence shown here is derived from an EMBL/GenBank/DDBJ whole genome shotgun (WGS) entry which is preliminary data.</text>
</comment>
<dbReference type="EMBL" id="JAAPAO010000599">
    <property type="protein sequence ID" value="KAF4656424.1"/>
    <property type="molecule type" value="Genomic_DNA"/>
</dbReference>
<feature type="transmembrane region" description="Helical" evidence="1">
    <location>
        <begin position="12"/>
        <end position="32"/>
    </location>
</feature>
<gene>
    <name evidence="2" type="ORF">FOL47_008924</name>
</gene>
<evidence type="ECO:0000313" key="3">
    <source>
        <dbReference type="Proteomes" id="UP000591131"/>
    </source>
</evidence>
<organism evidence="2 3">
    <name type="scientific">Perkinsus chesapeaki</name>
    <name type="common">Clam parasite</name>
    <name type="synonym">Perkinsus andrewsi</name>
    <dbReference type="NCBI Taxonomy" id="330153"/>
    <lineage>
        <taxon>Eukaryota</taxon>
        <taxon>Sar</taxon>
        <taxon>Alveolata</taxon>
        <taxon>Perkinsozoa</taxon>
        <taxon>Perkinsea</taxon>
        <taxon>Perkinsida</taxon>
        <taxon>Perkinsidae</taxon>
        <taxon>Perkinsus</taxon>
    </lineage>
</organism>
<reference evidence="2 3" key="1">
    <citation type="submission" date="2020-04" db="EMBL/GenBank/DDBJ databases">
        <title>Perkinsus chesapeaki whole genome sequence.</title>
        <authorList>
            <person name="Bogema D.R."/>
        </authorList>
    </citation>
    <scope>NUCLEOTIDE SEQUENCE [LARGE SCALE GENOMIC DNA]</scope>
    <source>
        <strain evidence="2">ATCC PRA-425</strain>
    </source>
</reference>
<proteinExistence type="predicted"/>